<organism evidence="1 2">
    <name type="scientific">Melia azedarach</name>
    <name type="common">Chinaberry tree</name>
    <dbReference type="NCBI Taxonomy" id="155640"/>
    <lineage>
        <taxon>Eukaryota</taxon>
        <taxon>Viridiplantae</taxon>
        <taxon>Streptophyta</taxon>
        <taxon>Embryophyta</taxon>
        <taxon>Tracheophyta</taxon>
        <taxon>Spermatophyta</taxon>
        <taxon>Magnoliopsida</taxon>
        <taxon>eudicotyledons</taxon>
        <taxon>Gunneridae</taxon>
        <taxon>Pentapetalae</taxon>
        <taxon>rosids</taxon>
        <taxon>malvids</taxon>
        <taxon>Sapindales</taxon>
        <taxon>Meliaceae</taxon>
        <taxon>Melia</taxon>
    </lineage>
</organism>
<accession>A0ACC1WRH9</accession>
<protein>
    <submittedName>
        <fullName evidence="1">Plastocyanin-like domain protein</fullName>
    </submittedName>
</protein>
<gene>
    <name evidence="1" type="ORF">OWV82_024994</name>
</gene>
<evidence type="ECO:0000313" key="1">
    <source>
        <dbReference type="EMBL" id="KAJ4701811.1"/>
    </source>
</evidence>
<reference evidence="1 2" key="1">
    <citation type="journal article" date="2023" name="Science">
        <title>Complex scaffold remodeling in plant triterpene biosynthesis.</title>
        <authorList>
            <person name="De La Pena R."/>
            <person name="Hodgson H."/>
            <person name="Liu J.C."/>
            <person name="Stephenson M.J."/>
            <person name="Martin A.C."/>
            <person name="Owen C."/>
            <person name="Harkess A."/>
            <person name="Leebens-Mack J."/>
            <person name="Jimenez L.E."/>
            <person name="Osbourn A."/>
            <person name="Sattely E.S."/>
        </authorList>
    </citation>
    <scope>NUCLEOTIDE SEQUENCE [LARGE SCALE GENOMIC DNA]</scope>
    <source>
        <strain evidence="2">cv. JPN11</strain>
        <tissue evidence="1">Leaf</tissue>
    </source>
</reference>
<dbReference type="Proteomes" id="UP001164539">
    <property type="component" value="Chromosome 14"/>
</dbReference>
<comment type="caution">
    <text evidence="1">The sequence shown here is derived from an EMBL/GenBank/DDBJ whole genome shotgun (WGS) entry which is preliminary data.</text>
</comment>
<name>A0ACC1WRH9_MELAZ</name>
<proteinExistence type="predicted"/>
<keyword evidence="2" id="KW-1185">Reference proteome</keyword>
<dbReference type="EMBL" id="CM051407">
    <property type="protein sequence ID" value="KAJ4701811.1"/>
    <property type="molecule type" value="Genomic_DNA"/>
</dbReference>
<evidence type="ECO:0000313" key="2">
    <source>
        <dbReference type="Proteomes" id="UP001164539"/>
    </source>
</evidence>
<sequence length="147" mass="16458">MLKMGLSLAAQGFVLLVAATLLASSQASSPRTIVVGDSENWSSGLNYTHWAFKNSPFFIYDKLVFKYEPPSNDSSPLDVYLLPNLYSYLTCDFTRAKLVADPNQGGGEGFAVVLNQWRPYYFASSQGYGAYCKNGMKFFVVPFPRWY</sequence>